<evidence type="ECO:0000313" key="2">
    <source>
        <dbReference type="Proteomes" id="UP000235533"/>
    </source>
</evidence>
<reference evidence="2" key="1">
    <citation type="submission" date="2016-07" db="EMBL/GenBank/DDBJ databases">
        <title>Nontailed viruses are major unrecognized killers of bacteria in the ocean.</title>
        <authorList>
            <person name="Kauffman K."/>
            <person name="Hussain F."/>
            <person name="Yang J."/>
            <person name="Arevalo P."/>
            <person name="Brown J."/>
            <person name="Cutler M."/>
            <person name="Kelly L."/>
            <person name="Polz M.F."/>
        </authorList>
    </citation>
    <scope>NUCLEOTIDE SEQUENCE [LARGE SCALE GENOMIC DNA]</scope>
    <source>
        <strain evidence="2">10N.261.48.B5</strain>
    </source>
</reference>
<dbReference type="Proteomes" id="UP000235533">
    <property type="component" value="Unassembled WGS sequence"/>
</dbReference>
<dbReference type="Gene3D" id="3.40.50.300">
    <property type="entry name" value="P-loop containing nucleotide triphosphate hydrolases"/>
    <property type="match status" value="1"/>
</dbReference>
<dbReference type="InterPro" id="IPR027417">
    <property type="entry name" value="P-loop_NTPase"/>
</dbReference>
<dbReference type="Pfam" id="PF13671">
    <property type="entry name" value="AAA_33"/>
    <property type="match status" value="1"/>
</dbReference>
<dbReference type="InterPro" id="IPR026302">
    <property type="entry name" value="NEDD4-bd_p2"/>
</dbReference>
<protein>
    <submittedName>
        <fullName evidence="1">AAA family ATPase</fullName>
    </submittedName>
</protein>
<name>A0A2N7JJI7_VIBSP</name>
<accession>A0A2N7JJI7</accession>
<organism evidence="1 2">
    <name type="scientific">Vibrio splendidus</name>
    <dbReference type="NCBI Taxonomy" id="29497"/>
    <lineage>
        <taxon>Bacteria</taxon>
        <taxon>Pseudomonadati</taxon>
        <taxon>Pseudomonadota</taxon>
        <taxon>Gammaproteobacteria</taxon>
        <taxon>Vibrionales</taxon>
        <taxon>Vibrionaceae</taxon>
        <taxon>Vibrio</taxon>
    </lineage>
</organism>
<comment type="caution">
    <text evidence="1">The sequence shown here is derived from an EMBL/GenBank/DDBJ whole genome shotgun (WGS) entry which is preliminary data.</text>
</comment>
<sequence length="145" mass="16559">MKKQKLTLIRGIPGSGKTTMASKLDARLVEADMFFVDKDGKYSHCPQYIKDAHAWCRLEMKRLLRAGYDVVVANTFIKGWELQSYINATQNIDIELEVEVIEAEGKYQNIHGVPDWTVERMNQQFETFVPKSSQSSLNTIVSTEV</sequence>
<dbReference type="AlphaFoldDB" id="A0A2N7JJI7"/>
<dbReference type="PANTHER" id="PTHR13308">
    <property type="entry name" value="NEDD4-BINDING PROTEIN 2-LIKE 1"/>
    <property type="match status" value="1"/>
</dbReference>
<gene>
    <name evidence="1" type="ORF">BCT54_11940</name>
</gene>
<dbReference type="EMBL" id="MCZF01000298">
    <property type="protein sequence ID" value="PMM40646.1"/>
    <property type="molecule type" value="Genomic_DNA"/>
</dbReference>
<proteinExistence type="predicted"/>
<dbReference type="PANTHER" id="PTHR13308:SF40">
    <property type="entry name" value="NEDD4-BINDING PROTEIN 2-LIKE 1"/>
    <property type="match status" value="1"/>
</dbReference>
<evidence type="ECO:0000313" key="1">
    <source>
        <dbReference type="EMBL" id="PMM40646.1"/>
    </source>
</evidence>
<dbReference type="SUPFAM" id="SSF52540">
    <property type="entry name" value="P-loop containing nucleoside triphosphate hydrolases"/>
    <property type="match status" value="1"/>
</dbReference>